<proteinExistence type="predicted"/>
<gene>
    <name evidence="2" type="ORF">SLEP1_g34380</name>
</gene>
<dbReference type="Proteomes" id="UP001054252">
    <property type="component" value="Unassembled WGS sequence"/>
</dbReference>
<feature type="compositionally biased region" description="Polar residues" evidence="1">
    <location>
        <begin position="77"/>
        <end position="91"/>
    </location>
</feature>
<evidence type="ECO:0000256" key="1">
    <source>
        <dbReference type="SAM" id="MobiDB-lite"/>
    </source>
</evidence>
<organism evidence="2 3">
    <name type="scientific">Rubroshorea leprosula</name>
    <dbReference type="NCBI Taxonomy" id="152421"/>
    <lineage>
        <taxon>Eukaryota</taxon>
        <taxon>Viridiplantae</taxon>
        <taxon>Streptophyta</taxon>
        <taxon>Embryophyta</taxon>
        <taxon>Tracheophyta</taxon>
        <taxon>Spermatophyta</taxon>
        <taxon>Magnoliopsida</taxon>
        <taxon>eudicotyledons</taxon>
        <taxon>Gunneridae</taxon>
        <taxon>Pentapetalae</taxon>
        <taxon>rosids</taxon>
        <taxon>malvids</taxon>
        <taxon>Malvales</taxon>
        <taxon>Dipterocarpaceae</taxon>
        <taxon>Rubroshorea</taxon>
    </lineage>
</organism>
<keyword evidence="3" id="KW-1185">Reference proteome</keyword>
<accession>A0AAV5KJU3</accession>
<evidence type="ECO:0000313" key="2">
    <source>
        <dbReference type="EMBL" id="GKV24815.1"/>
    </source>
</evidence>
<reference evidence="2 3" key="1">
    <citation type="journal article" date="2021" name="Commun. Biol.">
        <title>The genome of Shorea leprosula (Dipterocarpaceae) highlights the ecological relevance of drought in aseasonal tropical rainforests.</title>
        <authorList>
            <person name="Ng K.K.S."/>
            <person name="Kobayashi M.J."/>
            <person name="Fawcett J.A."/>
            <person name="Hatakeyama M."/>
            <person name="Paape T."/>
            <person name="Ng C.H."/>
            <person name="Ang C.C."/>
            <person name="Tnah L.H."/>
            <person name="Lee C.T."/>
            <person name="Nishiyama T."/>
            <person name="Sese J."/>
            <person name="O'Brien M.J."/>
            <person name="Copetti D."/>
            <person name="Mohd Noor M.I."/>
            <person name="Ong R.C."/>
            <person name="Putra M."/>
            <person name="Sireger I.Z."/>
            <person name="Indrioko S."/>
            <person name="Kosugi Y."/>
            <person name="Izuno A."/>
            <person name="Isagi Y."/>
            <person name="Lee S.L."/>
            <person name="Shimizu K.K."/>
        </authorList>
    </citation>
    <scope>NUCLEOTIDE SEQUENCE [LARGE SCALE GENOMIC DNA]</scope>
    <source>
        <strain evidence="2">214</strain>
    </source>
</reference>
<evidence type="ECO:0000313" key="3">
    <source>
        <dbReference type="Proteomes" id="UP001054252"/>
    </source>
</evidence>
<sequence length="91" mass="9920">MPFAPRSPALYASHHRQSYPLYTKPVPLSTPSLCPSPLCPTAGNHAPCTPRPTPCNSPAPLHQACNPTCYSHAPASPTKQNSNTRQNWHHQ</sequence>
<dbReference type="EMBL" id="BPVZ01000067">
    <property type="protein sequence ID" value="GKV24815.1"/>
    <property type="molecule type" value="Genomic_DNA"/>
</dbReference>
<name>A0AAV5KJU3_9ROSI</name>
<protein>
    <submittedName>
        <fullName evidence="2">Uncharacterized protein</fullName>
    </submittedName>
</protein>
<feature type="region of interest" description="Disordered" evidence="1">
    <location>
        <begin position="72"/>
        <end position="91"/>
    </location>
</feature>
<comment type="caution">
    <text evidence="2">The sequence shown here is derived from an EMBL/GenBank/DDBJ whole genome shotgun (WGS) entry which is preliminary data.</text>
</comment>
<dbReference type="AlphaFoldDB" id="A0AAV5KJU3"/>